<evidence type="ECO:0000256" key="3">
    <source>
        <dbReference type="ARBA" id="ARBA00022741"/>
    </source>
</evidence>
<dbReference type="CDD" id="cd14014">
    <property type="entry name" value="STKc_PknB_like"/>
    <property type="match status" value="1"/>
</dbReference>
<dbReference type="SMART" id="SM00331">
    <property type="entry name" value="PP2C_SIG"/>
    <property type="match status" value="1"/>
</dbReference>
<evidence type="ECO:0000259" key="7">
    <source>
        <dbReference type="PROSITE" id="PS50011"/>
    </source>
</evidence>
<dbReference type="Gene3D" id="1.10.510.10">
    <property type="entry name" value="Transferase(Phosphotransferase) domain 1"/>
    <property type="match status" value="1"/>
</dbReference>
<sequence>MSTIQPFDEQQIASVGTSVLALCVGQHTDKGRKPLNEDAIGSRIPNGHLLSTKGAVVAMSDGVSLAEQGAAASAISVSNFLADYYSTPDLWSVKQSSQKVLTALNRWLYGLGQDYRDARRGYVCTFSALIFKSCHVHQLHLGDGRIYRYRNHGLQKLTTDHTSVVANRSKYLTRALGLGINIDVDYAVSETESGDIYLLTTDGVHDVLSDDIFAERLKRLADNKEITDKQCQLLTQELINDAIAKGSTDNVSCQCIAVRALPEPSIDDIYRSLTQLPFLPPLAVGMKLDGYIVLDTLYQSQRSQVYLVKDSHEQRYCLKTPSLNYQDDLAYIERFLLESWVGSRIKNPNVVAVCERKANKSAMYYLTEYIDGVTLTEWMRLNPKPEIQQVLRILSQVVVGLRAFHRKETLHQDVKPDNILIDKNGQVKIVDFGACFIKGIAEISTPFIRDIPLGTADYSAPETLLRYPVNAKADLYSLATIAYEMLTGELPFNGKQAQCKIDKDFKKLNYTPSFVCNPLAPIWMDNAIRKGLNFDASMRQADISEWMHEMNSPVEYWYRPAEKKTLITRDPLVFWQGLTAILGLIIILILLFLPSS</sequence>
<dbReference type="RefSeq" id="WP_012155057.1">
    <property type="nucleotide sequence ID" value="NC_009901.1"/>
</dbReference>
<dbReference type="GO" id="GO:0004674">
    <property type="term" value="F:protein serine/threonine kinase activity"/>
    <property type="evidence" value="ECO:0007669"/>
    <property type="project" value="UniProtKB-KW"/>
</dbReference>
<feature type="domain" description="Protein kinase" evidence="7">
    <location>
        <begin position="291"/>
        <end position="551"/>
    </location>
</feature>
<dbReference type="STRING" id="398579.Spea_1814"/>
<organism evidence="9 10">
    <name type="scientific">Shewanella pealeana (strain ATCC 700345 / ANG-SQ1)</name>
    <dbReference type="NCBI Taxonomy" id="398579"/>
    <lineage>
        <taxon>Bacteria</taxon>
        <taxon>Pseudomonadati</taxon>
        <taxon>Pseudomonadota</taxon>
        <taxon>Gammaproteobacteria</taxon>
        <taxon>Alteromonadales</taxon>
        <taxon>Shewanellaceae</taxon>
        <taxon>Shewanella</taxon>
    </lineage>
</organism>
<dbReference type="EMBL" id="CP000851">
    <property type="protein sequence ID" value="ABV87137.1"/>
    <property type="molecule type" value="Genomic_DNA"/>
</dbReference>
<keyword evidence="6" id="KW-1133">Transmembrane helix</keyword>
<dbReference type="KEGG" id="spl:Spea_1814"/>
<keyword evidence="6" id="KW-0472">Membrane</keyword>
<dbReference type="HOGENOM" id="CLU_034273_0_0_6"/>
<evidence type="ECO:0000259" key="8">
    <source>
        <dbReference type="PROSITE" id="PS51746"/>
    </source>
</evidence>
<dbReference type="Gene3D" id="3.30.200.20">
    <property type="entry name" value="Phosphorylase Kinase, domain 1"/>
    <property type="match status" value="1"/>
</dbReference>
<dbReference type="InterPro" id="IPR011009">
    <property type="entry name" value="Kinase-like_dom_sf"/>
</dbReference>
<evidence type="ECO:0000256" key="6">
    <source>
        <dbReference type="SAM" id="Phobius"/>
    </source>
</evidence>
<keyword evidence="10" id="KW-1185">Reference proteome</keyword>
<evidence type="ECO:0000256" key="4">
    <source>
        <dbReference type="ARBA" id="ARBA00022777"/>
    </source>
</evidence>
<dbReference type="PANTHER" id="PTHR24351">
    <property type="entry name" value="RIBOSOMAL PROTEIN S6 KINASE"/>
    <property type="match status" value="1"/>
</dbReference>
<dbReference type="SMART" id="SM00332">
    <property type="entry name" value="PP2Cc"/>
    <property type="match status" value="1"/>
</dbReference>
<reference evidence="9 10" key="1">
    <citation type="submission" date="2007-10" db="EMBL/GenBank/DDBJ databases">
        <title>Complete sequence of Shewanella pealeana ATCC 700345.</title>
        <authorList>
            <consortium name="US DOE Joint Genome Institute"/>
            <person name="Copeland A."/>
            <person name="Lucas S."/>
            <person name="Lapidus A."/>
            <person name="Barry K."/>
            <person name="Glavina del Rio T."/>
            <person name="Dalin E."/>
            <person name="Tice H."/>
            <person name="Pitluck S."/>
            <person name="Chertkov O."/>
            <person name="Brettin T."/>
            <person name="Bruce D."/>
            <person name="Detter J.C."/>
            <person name="Han C."/>
            <person name="Schmutz J."/>
            <person name="Larimer F."/>
            <person name="Land M."/>
            <person name="Hauser L."/>
            <person name="Kyrpides N."/>
            <person name="Kim E."/>
            <person name="Zhao J.-S.Z."/>
            <person name="Manno D."/>
            <person name="Hawari J."/>
            <person name="Richardson P."/>
        </authorList>
    </citation>
    <scope>NUCLEOTIDE SEQUENCE [LARGE SCALE GENOMIC DNA]</scope>
    <source>
        <strain evidence="10">ATCC 700345 / ANG-SQ1</strain>
    </source>
</reference>
<dbReference type="eggNOG" id="COG0631">
    <property type="taxonomic scope" value="Bacteria"/>
</dbReference>
<evidence type="ECO:0000256" key="5">
    <source>
        <dbReference type="ARBA" id="ARBA00022840"/>
    </source>
</evidence>
<dbReference type="InterPro" id="IPR036457">
    <property type="entry name" value="PPM-type-like_dom_sf"/>
</dbReference>
<feature type="transmembrane region" description="Helical" evidence="6">
    <location>
        <begin position="573"/>
        <end position="593"/>
    </location>
</feature>
<dbReference type="SMART" id="SM00220">
    <property type="entry name" value="S_TKc"/>
    <property type="match status" value="1"/>
</dbReference>
<name>A8H3K0_SHEPA</name>
<protein>
    <submittedName>
        <fullName evidence="9">Serine/threonine protein kinase</fullName>
    </submittedName>
</protein>
<dbReference type="InterPro" id="IPR001932">
    <property type="entry name" value="PPM-type_phosphatase-like_dom"/>
</dbReference>
<dbReference type="CDD" id="cd00143">
    <property type="entry name" value="PP2Cc"/>
    <property type="match status" value="1"/>
</dbReference>
<dbReference type="AlphaFoldDB" id="A8H3K0"/>
<keyword evidence="5" id="KW-0067">ATP-binding</keyword>
<dbReference type="PROSITE" id="PS51746">
    <property type="entry name" value="PPM_2"/>
    <property type="match status" value="1"/>
</dbReference>
<keyword evidence="1 9" id="KW-0723">Serine/threonine-protein kinase</keyword>
<dbReference type="Pfam" id="PF13672">
    <property type="entry name" value="PP2C_2"/>
    <property type="match status" value="1"/>
</dbReference>
<keyword evidence="2" id="KW-0808">Transferase</keyword>
<keyword evidence="6" id="KW-0812">Transmembrane</keyword>
<gene>
    <name evidence="9" type="ordered locus">Spea_1814</name>
</gene>
<evidence type="ECO:0000256" key="1">
    <source>
        <dbReference type="ARBA" id="ARBA00022527"/>
    </source>
</evidence>
<dbReference type="OrthoDB" id="9801841at2"/>
<feature type="domain" description="PPM-type phosphatase" evidence="8">
    <location>
        <begin position="23"/>
        <end position="258"/>
    </location>
</feature>
<proteinExistence type="predicted"/>
<keyword evidence="3" id="KW-0547">Nucleotide-binding</keyword>
<dbReference type="Gene3D" id="3.60.40.10">
    <property type="entry name" value="PPM-type phosphatase domain"/>
    <property type="match status" value="1"/>
</dbReference>
<dbReference type="PROSITE" id="PS50011">
    <property type="entry name" value="PROTEIN_KINASE_DOM"/>
    <property type="match status" value="1"/>
</dbReference>
<dbReference type="GO" id="GO:0005524">
    <property type="term" value="F:ATP binding"/>
    <property type="evidence" value="ECO:0007669"/>
    <property type="project" value="UniProtKB-KW"/>
</dbReference>
<dbReference type="Pfam" id="PF00069">
    <property type="entry name" value="Pkinase"/>
    <property type="match status" value="1"/>
</dbReference>
<evidence type="ECO:0000313" key="9">
    <source>
        <dbReference type="EMBL" id="ABV87137.1"/>
    </source>
</evidence>
<dbReference type="SUPFAM" id="SSF81606">
    <property type="entry name" value="PP2C-like"/>
    <property type="match status" value="1"/>
</dbReference>
<evidence type="ECO:0000256" key="2">
    <source>
        <dbReference type="ARBA" id="ARBA00022679"/>
    </source>
</evidence>
<dbReference type="Proteomes" id="UP000002608">
    <property type="component" value="Chromosome"/>
</dbReference>
<keyword evidence="4 9" id="KW-0418">Kinase</keyword>
<dbReference type="eggNOG" id="COG0515">
    <property type="taxonomic scope" value="Bacteria"/>
</dbReference>
<dbReference type="SUPFAM" id="SSF56112">
    <property type="entry name" value="Protein kinase-like (PK-like)"/>
    <property type="match status" value="1"/>
</dbReference>
<accession>A8H3K0</accession>
<dbReference type="InterPro" id="IPR000719">
    <property type="entry name" value="Prot_kinase_dom"/>
</dbReference>
<evidence type="ECO:0000313" key="10">
    <source>
        <dbReference type="Proteomes" id="UP000002608"/>
    </source>
</evidence>